<dbReference type="EMBL" id="CP002691">
    <property type="protein sequence ID" value="AEE50589.1"/>
    <property type="molecule type" value="Genomic_DNA"/>
</dbReference>
<dbReference type="InterPro" id="IPR013324">
    <property type="entry name" value="RNA_pol_sigma_r3/r4-like"/>
</dbReference>
<dbReference type="Gene3D" id="1.10.10.10">
    <property type="entry name" value="Winged helix-like DNA-binding domain superfamily/Winged helix DNA-binding domain"/>
    <property type="match status" value="1"/>
</dbReference>
<dbReference type="STRING" id="760192.Halhy_2721"/>
<name>F4L0Y5_HALH1</name>
<gene>
    <name evidence="1" type="ordered locus">Halhy_2721</name>
</gene>
<reference evidence="1 2" key="1">
    <citation type="journal article" date="2011" name="Stand. Genomic Sci.">
        <title>Complete genome sequence of Haliscomenobacter hydrossis type strain (O).</title>
        <authorList>
            <consortium name="US DOE Joint Genome Institute (JGI-PGF)"/>
            <person name="Daligault H."/>
            <person name="Lapidus A."/>
            <person name="Zeytun A."/>
            <person name="Nolan M."/>
            <person name="Lucas S."/>
            <person name="Del Rio T.G."/>
            <person name="Tice H."/>
            <person name="Cheng J.F."/>
            <person name="Tapia R."/>
            <person name="Han C."/>
            <person name="Goodwin L."/>
            <person name="Pitluck S."/>
            <person name="Liolios K."/>
            <person name="Pagani I."/>
            <person name="Ivanova N."/>
            <person name="Huntemann M."/>
            <person name="Mavromatis K."/>
            <person name="Mikhailova N."/>
            <person name="Pati A."/>
            <person name="Chen A."/>
            <person name="Palaniappan K."/>
            <person name="Land M."/>
            <person name="Hauser L."/>
            <person name="Brambilla E.M."/>
            <person name="Rohde M."/>
            <person name="Verbarg S."/>
            <person name="Goker M."/>
            <person name="Bristow J."/>
            <person name="Eisen J.A."/>
            <person name="Markowitz V."/>
            <person name="Hugenholtz P."/>
            <person name="Kyrpides N.C."/>
            <person name="Klenk H.P."/>
            <person name="Woyke T."/>
        </authorList>
    </citation>
    <scope>NUCLEOTIDE SEQUENCE [LARGE SCALE GENOMIC DNA]</scope>
    <source>
        <strain evidence="2">ATCC 27775 / DSM 1100 / LMG 10767 / O</strain>
    </source>
</reference>
<dbReference type="HOGENOM" id="CLU_1473226_0_0_10"/>
<dbReference type="KEGG" id="hhy:Halhy_2721"/>
<keyword evidence="2" id="KW-1185">Reference proteome</keyword>
<protein>
    <submittedName>
        <fullName evidence="1">RNA polymerase sigma factor, sigma-70 family</fullName>
    </submittedName>
</protein>
<evidence type="ECO:0000313" key="2">
    <source>
        <dbReference type="Proteomes" id="UP000008461"/>
    </source>
</evidence>
<dbReference type="Gene3D" id="1.10.1740.10">
    <property type="match status" value="1"/>
</dbReference>
<dbReference type="RefSeq" id="WP_013765137.1">
    <property type="nucleotide sequence ID" value="NC_015510.1"/>
</dbReference>
<sequence>MEQDDLIRMLDSGDDEQFNRALEIIIVENIGPFFSNAKKRGEVNHEDINDVFQETMIVFSRKMKNGGTKILTSTISAYIAGIGANKWLEFFRKREACKEFSDLFDLAEEDSDEPDDEKLVLIQQLSNNLHDLSPVCQKLLKLYYWEDLSCLEILEIMPDLRNEGNCRQRKFACIEKLRKLMGL</sequence>
<organism evidence="1 2">
    <name type="scientific">Haliscomenobacter hydrossis (strain ATCC 27775 / DSM 1100 / LMG 10767 / O)</name>
    <dbReference type="NCBI Taxonomy" id="760192"/>
    <lineage>
        <taxon>Bacteria</taxon>
        <taxon>Pseudomonadati</taxon>
        <taxon>Bacteroidota</taxon>
        <taxon>Saprospiria</taxon>
        <taxon>Saprospirales</taxon>
        <taxon>Haliscomenobacteraceae</taxon>
        <taxon>Haliscomenobacter</taxon>
    </lineage>
</organism>
<dbReference type="AlphaFoldDB" id="F4L0Y5"/>
<dbReference type="eggNOG" id="COG1595">
    <property type="taxonomic scope" value="Bacteria"/>
</dbReference>
<dbReference type="Proteomes" id="UP000008461">
    <property type="component" value="Chromosome"/>
</dbReference>
<dbReference type="SUPFAM" id="SSF88659">
    <property type="entry name" value="Sigma3 and sigma4 domains of RNA polymerase sigma factors"/>
    <property type="match status" value="1"/>
</dbReference>
<reference key="2">
    <citation type="submission" date="2011-04" db="EMBL/GenBank/DDBJ databases">
        <title>Complete sequence of chromosome of Haliscomenobacter hydrossis DSM 1100.</title>
        <authorList>
            <consortium name="US DOE Joint Genome Institute (JGI-PGF)"/>
            <person name="Lucas S."/>
            <person name="Han J."/>
            <person name="Lapidus A."/>
            <person name="Bruce D."/>
            <person name="Goodwin L."/>
            <person name="Pitluck S."/>
            <person name="Peters L."/>
            <person name="Kyrpides N."/>
            <person name="Mavromatis K."/>
            <person name="Ivanova N."/>
            <person name="Ovchinnikova G."/>
            <person name="Pagani I."/>
            <person name="Daligault H."/>
            <person name="Detter J.C."/>
            <person name="Han C."/>
            <person name="Land M."/>
            <person name="Hauser L."/>
            <person name="Markowitz V."/>
            <person name="Cheng J.-F."/>
            <person name="Hugenholtz P."/>
            <person name="Woyke T."/>
            <person name="Wu D."/>
            <person name="Verbarg S."/>
            <person name="Frueling A."/>
            <person name="Brambilla E."/>
            <person name="Klenk H.-P."/>
            <person name="Eisen J.A."/>
        </authorList>
    </citation>
    <scope>NUCLEOTIDE SEQUENCE</scope>
    <source>
        <strain>DSM 1100</strain>
    </source>
</reference>
<dbReference type="GO" id="GO:0003700">
    <property type="term" value="F:DNA-binding transcription factor activity"/>
    <property type="evidence" value="ECO:0007669"/>
    <property type="project" value="InterPro"/>
</dbReference>
<dbReference type="InterPro" id="IPR036388">
    <property type="entry name" value="WH-like_DNA-bd_sf"/>
</dbReference>
<dbReference type="SUPFAM" id="SSF88946">
    <property type="entry name" value="Sigma2 domain of RNA polymerase sigma factors"/>
    <property type="match status" value="1"/>
</dbReference>
<proteinExistence type="predicted"/>
<dbReference type="InterPro" id="IPR013325">
    <property type="entry name" value="RNA_pol_sigma_r2"/>
</dbReference>
<dbReference type="GO" id="GO:0006352">
    <property type="term" value="P:DNA-templated transcription initiation"/>
    <property type="evidence" value="ECO:0007669"/>
    <property type="project" value="InterPro"/>
</dbReference>
<accession>F4L0Y5</accession>
<dbReference type="OrthoDB" id="1116697at2"/>
<evidence type="ECO:0000313" key="1">
    <source>
        <dbReference type="EMBL" id="AEE50589.1"/>
    </source>
</evidence>